<evidence type="ECO:0000256" key="1">
    <source>
        <dbReference type="SAM" id="MobiDB-lite"/>
    </source>
</evidence>
<dbReference type="RefSeq" id="WP_161494081.1">
    <property type="nucleotide sequence ID" value="NZ_AP017315.1"/>
</dbReference>
<dbReference type="AlphaFoldDB" id="A0A0U5BBJ2"/>
<gene>
    <name evidence="3" type="ORF">MalAC0309_1175</name>
</gene>
<feature type="chain" id="PRO_5038391103" evidence="2">
    <location>
        <begin position="27"/>
        <end position="205"/>
    </location>
</feature>
<keyword evidence="3" id="KW-0449">Lipoprotein</keyword>
<sequence length="205" mass="21273">MSRRNHHTTAIIASALVALTLAGCTAGDSTAEPTDTASAAPSATPLAPGADAPGSEAYELPFASDDAARDAAAAHYEAYLATSAAILQDGGTNPERLQPLVTDDIYANELLGFERAQSEGFRLDGAPELLEATLVERVTDAEDGGESVTITACISRETIQVIYDDGQTFSLPGVAPRYARTVVIDFTANGPLFAEDGEPDPGVEC</sequence>
<feature type="compositionally biased region" description="Low complexity" evidence="1">
    <location>
        <begin position="29"/>
        <end position="50"/>
    </location>
</feature>
<reference evidence="4" key="1">
    <citation type="submission" date="2015-12" db="EMBL/GenBank/DDBJ databases">
        <authorList>
            <person name="Shamseldin A."/>
            <person name="Moawad H."/>
            <person name="Abd El-Rahim W.M."/>
            <person name="Sadowsky M.J."/>
        </authorList>
    </citation>
    <scope>NUCLEOTIDE SEQUENCE [LARGE SCALE GENOMIC DNA]</scope>
    <source>
        <strain evidence="4">JAM AC0309</strain>
    </source>
</reference>
<evidence type="ECO:0000256" key="2">
    <source>
        <dbReference type="SAM" id="SignalP"/>
    </source>
</evidence>
<evidence type="ECO:0000313" key="3">
    <source>
        <dbReference type="EMBL" id="BAU32033.1"/>
    </source>
</evidence>
<protein>
    <submittedName>
        <fullName evidence="3">Putative lipoprotein</fullName>
    </submittedName>
</protein>
<reference evidence="3 4" key="2">
    <citation type="submission" date="2016-01" db="EMBL/GenBank/DDBJ databases">
        <title>Microcella alkaliphila JAM AC0309 whole genome shotgun sequence.</title>
        <authorList>
            <person name="Kurata A."/>
            <person name="Hirose Y."/>
            <person name="Kishimoto N."/>
            <person name="Kobayashi T."/>
        </authorList>
    </citation>
    <scope>NUCLEOTIDE SEQUENCE [LARGE SCALE GENOMIC DNA]</scope>
    <source>
        <strain evidence="3 4">JAM AC0309</strain>
    </source>
</reference>
<dbReference type="PROSITE" id="PS51257">
    <property type="entry name" value="PROKAR_LIPOPROTEIN"/>
    <property type="match status" value="1"/>
</dbReference>
<dbReference type="Proteomes" id="UP000218965">
    <property type="component" value="Chromosome"/>
</dbReference>
<organism evidence="3 4">
    <name type="scientific">Microcella alkaliphila</name>
    <dbReference type="NCBI Taxonomy" id="279828"/>
    <lineage>
        <taxon>Bacteria</taxon>
        <taxon>Bacillati</taxon>
        <taxon>Actinomycetota</taxon>
        <taxon>Actinomycetes</taxon>
        <taxon>Micrococcales</taxon>
        <taxon>Microbacteriaceae</taxon>
        <taxon>Microcella</taxon>
    </lineage>
</organism>
<dbReference type="EMBL" id="AP017315">
    <property type="protein sequence ID" value="BAU32033.1"/>
    <property type="molecule type" value="Genomic_DNA"/>
</dbReference>
<proteinExistence type="predicted"/>
<accession>A0A0U5BBJ2</accession>
<feature type="signal peptide" evidence="2">
    <location>
        <begin position="1"/>
        <end position="26"/>
    </location>
</feature>
<feature type="region of interest" description="Disordered" evidence="1">
    <location>
        <begin position="28"/>
        <end position="56"/>
    </location>
</feature>
<keyword evidence="2" id="KW-0732">Signal</keyword>
<name>A0A0U5BBJ2_9MICO</name>
<dbReference type="KEGG" id="malk:MalAC0309_1175"/>
<evidence type="ECO:0000313" key="4">
    <source>
        <dbReference type="Proteomes" id="UP000218965"/>
    </source>
</evidence>